<evidence type="ECO:0000313" key="3">
    <source>
        <dbReference type="EMBL" id="GJS78337.1"/>
    </source>
</evidence>
<keyword evidence="2" id="KW-0472">Membrane</keyword>
<keyword evidence="2" id="KW-0812">Transmembrane</keyword>
<accession>A0ABQ4YN44</accession>
<feature type="region of interest" description="Disordered" evidence="1">
    <location>
        <begin position="83"/>
        <end position="117"/>
    </location>
</feature>
<name>A0ABQ4YN44_9ASTR</name>
<evidence type="ECO:0000313" key="4">
    <source>
        <dbReference type="Proteomes" id="UP001151760"/>
    </source>
</evidence>
<reference evidence="3" key="2">
    <citation type="submission" date="2022-01" db="EMBL/GenBank/DDBJ databases">
        <authorList>
            <person name="Yamashiro T."/>
            <person name="Shiraishi A."/>
            <person name="Satake H."/>
            <person name="Nakayama K."/>
        </authorList>
    </citation>
    <scope>NUCLEOTIDE SEQUENCE</scope>
</reference>
<sequence>MVNDSTKLLLNLKPAWLPCVSDHVIEYSFLKSDSRNFGVSPSRNHTEVLRTKALPYKPSDEEIQIRNVANNKFTGWVPSQLKNINLHSGPAPPPPPGQRQPNGNKRPFSGNSSDGGKKSGIGGAAIAGIMVSILVVGAIIAFFLLKKRSKKSPNDIEKTNNQTYQSADGHSKLRVTTVTRRWVETADVTKCLKKTRYAVSGKIDMAYWVGFLGVRDTFKSISDIIPNLLDLLYLRIVIFMDTAYVDSMDTPYWESVKHVFL</sequence>
<comment type="caution">
    <text evidence="3">The sequence shown here is derived from an EMBL/GenBank/DDBJ whole genome shotgun (WGS) entry which is preliminary data.</text>
</comment>
<evidence type="ECO:0000256" key="1">
    <source>
        <dbReference type="SAM" id="MobiDB-lite"/>
    </source>
</evidence>
<reference evidence="3" key="1">
    <citation type="journal article" date="2022" name="Int. J. Mol. Sci.">
        <title>Draft Genome of Tanacetum Coccineum: Genomic Comparison of Closely Related Tanacetum-Family Plants.</title>
        <authorList>
            <person name="Yamashiro T."/>
            <person name="Shiraishi A."/>
            <person name="Nakayama K."/>
            <person name="Satake H."/>
        </authorList>
    </citation>
    <scope>NUCLEOTIDE SEQUENCE</scope>
</reference>
<keyword evidence="2" id="KW-1133">Transmembrane helix</keyword>
<protein>
    <submittedName>
        <fullName evidence="3">Uncharacterized protein</fullName>
    </submittedName>
</protein>
<evidence type="ECO:0000256" key="2">
    <source>
        <dbReference type="SAM" id="Phobius"/>
    </source>
</evidence>
<feature type="transmembrane region" description="Helical" evidence="2">
    <location>
        <begin position="121"/>
        <end position="145"/>
    </location>
</feature>
<dbReference type="EMBL" id="BQNB010010517">
    <property type="protein sequence ID" value="GJS78337.1"/>
    <property type="molecule type" value="Genomic_DNA"/>
</dbReference>
<gene>
    <name evidence="3" type="ORF">Tco_0728218</name>
</gene>
<organism evidence="3 4">
    <name type="scientific">Tanacetum coccineum</name>
    <dbReference type="NCBI Taxonomy" id="301880"/>
    <lineage>
        <taxon>Eukaryota</taxon>
        <taxon>Viridiplantae</taxon>
        <taxon>Streptophyta</taxon>
        <taxon>Embryophyta</taxon>
        <taxon>Tracheophyta</taxon>
        <taxon>Spermatophyta</taxon>
        <taxon>Magnoliopsida</taxon>
        <taxon>eudicotyledons</taxon>
        <taxon>Gunneridae</taxon>
        <taxon>Pentapetalae</taxon>
        <taxon>asterids</taxon>
        <taxon>campanulids</taxon>
        <taxon>Asterales</taxon>
        <taxon>Asteraceae</taxon>
        <taxon>Asteroideae</taxon>
        <taxon>Anthemideae</taxon>
        <taxon>Anthemidinae</taxon>
        <taxon>Tanacetum</taxon>
    </lineage>
</organism>
<dbReference type="Proteomes" id="UP001151760">
    <property type="component" value="Unassembled WGS sequence"/>
</dbReference>
<proteinExistence type="predicted"/>
<keyword evidence="4" id="KW-1185">Reference proteome</keyword>